<name>A0A1R4HE61_9GAMM</name>
<organism evidence="1 2">
    <name type="scientific">Crenothrix polyspora</name>
    <dbReference type="NCBI Taxonomy" id="360316"/>
    <lineage>
        <taxon>Bacteria</taxon>
        <taxon>Pseudomonadati</taxon>
        <taxon>Pseudomonadota</taxon>
        <taxon>Gammaproteobacteria</taxon>
        <taxon>Methylococcales</taxon>
        <taxon>Crenotrichaceae</taxon>
        <taxon>Crenothrix</taxon>
    </lineage>
</organism>
<protein>
    <submittedName>
        <fullName evidence="1">Uncharacterized protein</fullName>
    </submittedName>
</protein>
<keyword evidence="2" id="KW-1185">Reference proteome</keyword>
<dbReference type="Proteomes" id="UP000195667">
    <property type="component" value="Unassembled WGS sequence"/>
</dbReference>
<gene>
    <name evidence="1" type="ORF">CRENPOLYSF1_550017</name>
</gene>
<proteinExistence type="predicted"/>
<evidence type="ECO:0000313" key="2">
    <source>
        <dbReference type="Proteomes" id="UP000195667"/>
    </source>
</evidence>
<evidence type="ECO:0000313" key="1">
    <source>
        <dbReference type="EMBL" id="SJM94538.1"/>
    </source>
</evidence>
<accession>A0A1R4HE61</accession>
<sequence length="39" mass="4913">MEIFDKVFMLLLGVFFCRIKRQLSKNIVYWMLYAKTRFY</sequence>
<dbReference type="EMBL" id="FUKI01000132">
    <property type="protein sequence ID" value="SJM94538.1"/>
    <property type="molecule type" value="Genomic_DNA"/>
</dbReference>
<dbReference type="AlphaFoldDB" id="A0A1R4HE61"/>
<reference evidence="2" key="1">
    <citation type="submission" date="2017-02" db="EMBL/GenBank/DDBJ databases">
        <authorList>
            <person name="Daims H."/>
        </authorList>
    </citation>
    <scope>NUCLEOTIDE SEQUENCE [LARGE SCALE GENOMIC DNA]</scope>
</reference>